<keyword evidence="4 7" id="KW-0238">DNA-binding</keyword>
<dbReference type="InterPro" id="IPR036390">
    <property type="entry name" value="WH_DNA-bd_sf"/>
</dbReference>
<accession>A0A8C3UAD1</accession>
<protein>
    <submittedName>
        <fullName evidence="10">Forkhead box N1</fullName>
    </submittedName>
</protein>
<dbReference type="GO" id="GO:0000981">
    <property type="term" value="F:DNA-binding transcription factor activity, RNA polymerase II-specific"/>
    <property type="evidence" value="ECO:0007669"/>
    <property type="project" value="TreeGrafter"/>
</dbReference>
<proteinExistence type="predicted"/>
<evidence type="ECO:0000256" key="4">
    <source>
        <dbReference type="ARBA" id="ARBA00023125"/>
    </source>
</evidence>
<dbReference type="PANTHER" id="PTHR46721">
    <property type="entry name" value="FORKHEAD BOX PROTEIN N1"/>
    <property type="match status" value="1"/>
</dbReference>
<feature type="compositionally biased region" description="Polar residues" evidence="8">
    <location>
        <begin position="393"/>
        <end position="405"/>
    </location>
</feature>
<evidence type="ECO:0000313" key="11">
    <source>
        <dbReference type="Proteomes" id="UP000694563"/>
    </source>
</evidence>
<dbReference type="PROSITE" id="PS00658">
    <property type="entry name" value="FORK_HEAD_2"/>
    <property type="match status" value="1"/>
</dbReference>
<reference evidence="10" key="3">
    <citation type="submission" date="2025-09" db="UniProtKB">
        <authorList>
            <consortium name="Ensembl"/>
        </authorList>
    </citation>
    <scope>IDENTIFICATION</scope>
</reference>
<dbReference type="SMART" id="SM00339">
    <property type="entry name" value="FH"/>
    <property type="match status" value="1"/>
</dbReference>
<feature type="region of interest" description="Disordered" evidence="8">
    <location>
        <begin position="392"/>
        <end position="414"/>
    </location>
</feature>
<evidence type="ECO:0000256" key="7">
    <source>
        <dbReference type="PROSITE-ProRule" id="PRU00089"/>
    </source>
</evidence>
<evidence type="ECO:0000259" key="9">
    <source>
        <dbReference type="PROSITE" id="PS50039"/>
    </source>
</evidence>
<dbReference type="Gene3D" id="1.10.10.10">
    <property type="entry name" value="Winged helix-like DNA-binding domain superfamily/Winged helix DNA-binding domain"/>
    <property type="match status" value="1"/>
</dbReference>
<dbReference type="FunFam" id="1.10.10.10:FF:000122">
    <property type="entry name" value="Forkhead box protein N1"/>
    <property type="match status" value="1"/>
</dbReference>
<dbReference type="Pfam" id="PF00250">
    <property type="entry name" value="Forkhead"/>
    <property type="match status" value="1"/>
</dbReference>
<evidence type="ECO:0000256" key="5">
    <source>
        <dbReference type="ARBA" id="ARBA00023163"/>
    </source>
</evidence>
<dbReference type="InterPro" id="IPR030456">
    <property type="entry name" value="TF_fork_head_CS_2"/>
</dbReference>
<feature type="region of interest" description="Disordered" evidence="8">
    <location>
        <begin position="1"/>
        <end position="30"/>
    </location>
</feature>
<reference evidence="10" key="1">
    <citation type="submission" date="2020-10" db="EMBL/GenBank/DDBJ databases">
        <title>Catharus ustulatus (Swainson's thrush) genome, bCatUst1, primary haplotype v2.</title>
        <authorList>
            <person name="Delmore K."/>
            <person name="Vafadar M."/>
            <person name="Formenti G."/>
            <person name="Chow W."/>
            <person name="Pelan S."/>
            <person name="Howe K."/>
            <person name="Rhie A."/>
            <person name="Mountcastle J."/>
            <person name="Haase B."/>
            <person name="Fedrigo O."/>
            <person name="Jarvis E.D."/>
        </authorList>
    </citation>
    <scope>NUCLEOTIDE SEQUENCE [LARGE SCALE GENOMIC DNA]</scope>
</reference>
<evidence type="ECO:0000256" key="8">
    <source>
        <dbReference type="SAM" id="MobiDB-lite"/>
    </source>
</evidence>
<dbReference type="PANTHER" id="PTHR46721:SF1">
    <property type="entry name" value="FORKHEAD BOX PROTEIN N1"/>
    <property type="match status" value="1"/>
</dbReference>
<feature type="region of interest" description="Disordered" evidence="8">
    <location>
        <begin position="327"/>
        <end position="361"/>
    </location>
</feature>
<evidence type="ECO:0000256" key="1">
    <source>
        <dbReference type="ARBA" id="ARBA00004123"/>
    </source>
</evidence>
<keyword evidence="6 7" id="KW-0539">Nucleus</keyword>
<sequence>SESSHSPSPASPSQDQIHGRFPASQGIPCGKNKFKASFSTEKFRRCSYEENTAGNYDRFLKSSRNPFHPYKRQISEDVFQEAHQALPPEASPFKNHGSIDGFEALQGPEEPEVFPTHIPNLSGEQPWCNSLQYGSTGQEHGSQVMVSVLLDIPLEEQPGLYCYQPQQMYCPSHTFHQYPSGGSYPVTYIASSHYPYQRIAPQSSQESQHILIFMALKNSKTGSLPVSEIYNFMTEHFPYFKTAPDGWKNSVRHNLSLNKCFEKVENKSGNSSRKGCLWALNPAKIDKMQEELQKWKRKDPVAVRKSMAKPEELDTLIGDKSDKLRSSLLPCSPAAGAPSPGRWQRNPTPCASPRSPRASPAGVLRIPQGFPQIPTALLQHTAEPPSLFAAGEAQSQLRTQPSIPQDSPVPAQSPPSCGMKMLPEHSPARTVQDSLLQEGDLSNDIDALNPSLTDFDLQGGNLWEELKDDSLAVDPLVLISSSPSQCFPSQCQLESGGSGEQRARGRARERARERARAAAHHALLGVHGAGHLSPPYLSSPGSKPIALV</sequence>
<dbReference type="CDD" id="cd20056">
    <property type="entry name" value="FH_FOXN1"/>
    <property type="match status" value="1"/>
</dbReference>
<feature type="compositionally biased region" description="Low complexity" evidence="8">
    <location>
        <begin position="327"/>
        <end position="341"/>
    </location>
</feature>
<keyword evidence="5" id="KW-0804">Transcription</keyword>
<dbReference type="PROSITE" id="PS50039">
    <property type="entry name" value="FORK_HEAD_3"/>
    <property type="match status" value="1"/>
</dbReference>
<feature type="compositionally biased region" description="Basic and acidic residues" evidence="8">
    <location>
        <begin position="501"/>
        <end position="511"/>
    </location>
</feature>
<feature type="DNA-binding region" description="Fork-head" evidence="7">
    <location>
        <begin position="203"/>
        <end position="299"/>
    </location>
</feature>
<dbReference type="GO" id="GO:0000976">
    <property type="term" value="F:transcription cis-regulatory region binding"/>
    <property type="evidence" value="ECO:0007669"/>
    <property type="project" value="TreeGrafter"/>
</dbReference>
<dbReference type="Proteomes" id="UP000694563">
    <property type="component" value="Chromosome 22"/>
</dbReference>
<dbReference type="SUPFAM" id="SSF46785">
    <property type="entry name" value="Winged helix' DNA-binding domain"/>
    <property type="match status" value="1"/>
</dbReference>
<keyword evidence="2" id="KW-0217">Developmental protein</keyword>
<dbReference type="PRINTS" id="PR00053">
    <property type="entry name" value="FORKHEAD"/>
</dbReference>
<keyword evidence="11" id="KW-1185">Reference proteome</keyword>
<feature type="compositionally biased region" description="Low complexity" evidence="8">
    <location>
        <begin position="351"/>
        <end position="361"/>
    </location>
</feature>
<evidence type="ECO:0000256" key="6">
    <source>
        <dbReference type="ARBA" id="ARBA00023242"/>
    </source>
</evidence>
<dbReference type="GO" id="GO:0005634">
    <property type="term" value="C:nucleus"/>
    <property type="evidence" value="ECO:0007669"/>
    <property type="project" value="UniProtKB-SubCell"/>
</dbReference>
<evidence type="ECO:0000313" key="10">
    <source>
        <dbReference type="Ensembl" id="ENSCUSP00005011618.1"/>
    </source>
</evidence>
<evidence type="ECO:0000256" key="2">
    <source>
        <dbReference type="ARBA" id="ARBA00022473"/>
    </source>
</evidence>
<dbReference type="InterPro" id="IPR049624">
    <property type="entry name" value="FOXN1_4"/>
</dbReference>
<feature type="compositionally biased region" description="Low complexity" evidence="8">
    <location>
        <begin position="1"/>
        <end position="13"/>
    </location>
</feature>
<dbReference type="InterPro" id="IPR001766">
    <property type="entry name" value="Fork_head_dom"/>
</dbReference>
<gene>
    <name evidence="10" type="primary">FOXN1</name>
</gene>
<feature type="domain" description="Fork-head" evidence="9">
    <location>
        <begin position="203"/>
        <end position="299"/>
    </location>
</feature>
<organism evidence="10 11">
    <name type="scientific">Catharus ustulatus</name>
    <name type="common">Russet-backed thrush</name>
    <name type="synonym">Hylocichla ustulatus</name>
    <dbReference type="NCBI Taxonomy" id="91951"/>
    <lineage>
        <taxon>Eukaryota</taxon>
        <taxon>Metazoa</taxon>
        <taxon>Chordata</taxon>
        <taxon>Craniata</taxon>
        <taxon>Vertebrata</taxon>
        <taxon>Euteleostomi</taxon>
        <taxon>Archelosauria</taxon>
        <taxon>Archosauria</taxon>
        <taxon>Dinosauria</taxon>
        <taxon>Saurischia</taxon>
        <taxon>Theropoda</taxon>
        <taxon>Coelurosauria</taxon>
        <taxon>Aves</taxon>
        <taxon>Neognathae</taxon>
        <taxon>Neoaves</taxon>
        <taxon>Telluraves</taxon>
        <taxon>Australaves</taxon>
        <taxon>Passeriformes</taxon>
        <taxon>Turdidae</taxon>
        <taxon>Catharus</taxon>
    </lineage>
</organism>
<evidence type="ECO:0000256" key="3">
    <source>
        <dbReference type="ARBA" id="ARBA00023015"/>
    </source>
</evidence>
<reference evidence="10" key="2">
    <citation type="submission" date="2025-08" db="UniProtKB">
        <authorList>
            <consortium name="Ensembl"/>
        </authorList>
    </citation>
    <scope>IDENTIFICATION</scope>
</reference>
<dbReference type="Ensembl" id="ENSCUST00005012098.1">
    <property type="protein sequence ID" value="ENSCUSP00005011618.1"/>
    <property type="gene ID" value="ENSCUSG00005007462.1"/>
</dbReference>
<dbReference type="AlphaFoldDB" id="A0A8C3UAD1"/>
<comment type="subcellular location">
    <subcellularLocation>
        <location evidence="1 7">Nucleus</location>
    </subcellularLocation>
</comment>
<feature type="region of interest" description="Disordered" evidence="8">
    <location>
        <begin position="490"/>
        <end position="511"/>
    </location>
</feature>
<dbReference type="InterPro" id="IPR036388">
    <property type="entry name" value="WH-like_DNA-bd_sf"/>
</dbReference>
<dbReference type="InterPro" id="IPR047401">
    <property type="entry name" value="FH_FOXN1"/>
</dbReference>
<name>A0A8C3UAD1_CATUS</name>
<keyword evidence="3" id="KW-0805">Transcription regulation</keyword>